<evidence type="ECO:0000313" key="4">
    <source>
        <dbReference type="EMBL" id="EET86893.1"/>
    </source>
</evidence>
<evidence type="ECO:0000259" key="3">
    <source>
        <dbReference type="Pfam" id="PF12161"/>
    </source>
</evidence>
<comment type="similarity">
    <text evidence="1">Belongs to the N(4)/N(6)-methyltransferase family.</text>
</comment>
<dbReference type="GO" id="GO:0009307">
    <property type="term" value="P:DNA restriction-modification system"/>
    <property type="evidence" value="ECO:0007669"/>
    <property type="project" value="UniProtKB-KW"/>
</dbReference>
<accession>C6PV75</accession>
<sequence>MSNNLQTITSKLWAMANELRGTMDASEYKNYILAFMFYRYLSEHQEKYLVGNNVIDVEKGESINDAYLKQAVGADLDDYLQDISLSLGYAIAPNDTWESLINKINDAQVIPSDYQTIFDNFNKNSGIK</sequence>
<feature type="domain" description="N6 adenine-specific DNA methyltransferase N-terminal" evidence="3">
    <location>
        <begin position="8"/>
        <end position="124"/>
    </location>
</feature>
<dbReference type="AlphaFoldDB" id="C6PV75"/>
<dbReference type="Gene3D" id="1.20.1260.30">
    <property type="match status" value="1"/>
</dbReference>
<gene>
    <name evidence="4" type="ORF">CcarbDRAFT_2692</name>
</gene>
<organism evidence="4 5">
    <name type="scientific">Clostridium carboxidivorans P7</name>
    <dbReference type="NCBI Taxonomy" id="536227"/>
    <lineage>
        <taxon>Bacteria</taxon>
        <taxon>Bacillati</taxon>
        <taxon>Bacillota</taxon>
        <taxon>Clostridia</taxon>
        <taxon>Eubacteriales</taxon>
        <taxon>Clostridiaceae</taxon>
        <taxon>Clostridium</taxon>
    </lineage>
</organism>
<comment type="caution">
    <text evidence="4">The sequence shown here is derived from an EMBL/GenBank/DDBJ whole genome shotgun (WGS) entry which is preliminary data.</text>
</comment>
<dbReference type="EMBL" id="ACVI01000042">
    <property type="protein sequence ID" value="EET86893.1"/>
    <property type="molecule type" value="Genomic_DNA"/>
</dbReference>
<dbReference type="Proteomes" id="UP000004198">
    <property type="component" value="Unassembled WGS sequence"/>
</dbReference>
<proteinExistence type="inferred from homology"/>
<evidence type="ECO:0000256" key="2">
    <source>
        <dbReference type="ARBA" id="ARBA00022747"/>
    </source>
</evidence>
<dbReference type="eggNOG" id="COG0286">
    <property type="taxonomic scope" value="Bacteria"/>
</dbReference>
<name>C6PV75_9CLOT</name>
<evidence type="ECO:0000256" key="1">
    <source>
        <dbReference type="ARBA" id="ARBA00006594"/>
    </source>
</evidence>
<keyword evidence="2" id="KW-0680">Restriction system</keyword>
<dbReference type="InterPro" id="IPR029063">
    <property type="entry name" value="SAM-dependent_MTases_sf"/>
</dbReference>
<dbReference type="InterPro" id="IPR022749">
    <property type="entry name" value="D12N6_MeTrfase_N"/>
</dbReference>
<protein>
    <submittedName>
        <fullName evidence="4">Type I restriction-modification system, M subunit</fullName>
    </submittedName>
</protein>
<dbReference type="SUPFAM" id="SSF53335">
    <property type="entry name" value="S-adenosyl-L-methionine-dependent methyltransferases"/>
    <property type="match status" value="1"/>
</dbReference>
<reference evidence="4 5" key="1">
    <citation type="submission" date="2009-06" db="EMBL/GenBank/DDBJ databases">
        <title>The draft genome of Clostridium carboxidivorans P7.</title>
        <authorList>
            <consortium name="US DOE Joint Genome Institute (JGI-PGF)"/>
            <person name="Lucas S."/>
            <person name="Copeland A."/>
            <person name="Lapidus A."/>
            <person name="Glavina del Rio T."/>
            <person name="Tice H."/>
            <person name="Bruce D."/>
            <person name="Goodwin L."/>
            <person name="Pitluck S."/>
            <person name="Larimer F."/>
            <person name="Land M.L."/>
            <person name="Hauser L."/>
            <person name="Hemme C.L."/>
        </authorList>
    </citation>
    <scope>NUCLEOTIDE SEQUENCE [LARGE SCALE GENOMIC DNA]</scope>
    <source>
        <strain evidence="4 5">P7</strain>
    </source>
</reference>
<keyword evidence="5" id="KW-1185">Reference proteome</keyword>
<dbReference type="InterPro" id="IPR038333">
    <property type="entry name" value="T1MK-like_N_sf"/>
</dbReference>
<evidence type="ECO:0000313" key="5">
    <source>
        <dbReference type="Proteomes" id="UP000004198"/>
    </source>
</evidence>
<dbReference type="Pfam" id="PF12161">
    <property type="entry name" value="HsdM_N"/>
    <property type="match status" value="1"/>
</dbReference>